<protein>
    <recommendedName>
        <fullName evidence="4">Ubiquitin 3 binding protein But2 C-terminal domain-containing protein</fullName>
    </recommendedName>
</protein>
<dbReference type="OrthoDB" id="4657524at2759"/>
<keyword evidence="3" id="KW-1185">Reference proteome</keyword>
<name>A0A5J5EJT2_9PEZI</name>
<feature type="signal peptide" evidence="1">
    <location>
        <begin position="1"/>
        <end position="17"/>
    </location>
</feature>
<gene>
    <name evidence="2" type="ORF">FN846DRAFT_968523</name>
</gene>
<dbReference type="AlphaFoldDB" id="A0A5J5EJT2"/>
<proteinExistence type="predicted"/>
<dbReference type="InParanoid" id="A0A5J5EJT2"/>
<evidence type="ECO:0000313" key="2">
    <source>
        <dbReference type="EMBL" id="KAA8895680.1"/>
    </source>
</evidence>
<comment type="caution">
    <text evidence="2">The sequence shown here is derived from an EMBL/GenBank/DDBJ whole genome shotgun (WGS) entry which is preliminary data.</text>
</comment>
<feature type="chain" id="PRO_5023869529" description="Ubiquitin 3 binding protein But2 C-terminal domain-containing protein" evidence="1">
    <location>
        <begin position="18"/>
        <end position="248"/>
    </location>
</feature>
<reference evidence="2 3" key="1">
    <citation type="submission" date="2019-09" db="EMBL/GenBank/DDBJ databases">
        <title>Draft genome of the ectomycorrhizal ascomycete Sphaerosporella brunnea.</title>
        <authorList>
            <consortium name="DOE Joint Genome Institute"/>
            <person name="Benucci G.M."/>
            <person name="Marozzi G."/>
            <person name="Antonielli L."/>
            <person name="Sanchez S."/>
            <person name="Marco P."/>
            <person name="Wang X."/>
            <person name="Falini L.B."/>
            <person name="Barry K."/>
            <person name="Haridas S."/>
            <person name="Lipzen A."/>
            <person name="Labutti K."/>
            <person name="Grigoriev I.V."/>
            <person name="Murat C."/>
            <person name="Martin F."/>
            <person name="Albertini E."/>
            <person name="Donnini D."/>
            <person name="Bonito G."/>
        </authorList>
    </citation>
    <scope>NUCLEOTIDE SEQUENCE [LARGE SCALE GENOMIC DNA]</scope>
    <source>
        <strain evidence="2 3">Sb_GMNB300</strain>
    </source>
</reference>
<evidence type="ECO:0000256" key="1">
    <source>
        <dbReference type="SAM" id="SignalP"/>
    </source>
</evidence>
<dbReference type="Proteomes" id="UP000326924">
    <property type="component" value="Unassembled WGS sequence"/>
</dbReference>
<accession>A0A5J5EJT2</accession>
<organism evidence="2 3">
    <name type="scientific">Sphaerosporella brunnea</name>
    <dbReference type="NCBI Taxonomy" id="1250544"/>
    <lineage>
        <taxon>Eukaryota</taxon>
        <taxon>Fungi</taxon>
        <taxon>Dikarya</taxon>
        <taxon>Ascomycota</taxon>
        <taxon>Pezizomycotina</taxon>
        <taxon>Pezizomycetes</taxon>
        <taxon>Pezizales</taxon>
        <taxon>Pyronemataceae</taxon>
        <taxon>Sphaerosporella</taxon>
    </lineage>
</organism>
<sequence>MQFILSTLVLLATSALAAPAPQASSEPSWKTIEWTPGMAIPKVCKTSPTHNACPARLKSGNALVTARNVVLNSLLGANHESHNNFRSGWSHDDTYKRYVEETTLSLFDFPAGYQNKQCKFQFVTDGGDLVPAPMLHMVWALVNGTGNLGLDTTYDSKPSRDKVVAMFAADEALARKHATANEKWMHQFVFGPGEGTPKRYGNATFPCPPGGKVGYEVASIKALPVGGVINAGGNNGLGIEIIGVKSGW</sequence>
<dbReference type="EMBL" id="VXIS01000249">
    <property type="protein sequence ID" value="KAA8895680.1"/>
    <property type="molecule type" value="Genomic_DNA"/>
</dbReference>
<evidence type="ECO:0008006" key="4">
    <source>
        <dbReference type="Google" id="ProtNLM"/>
    </source>
</evidence>
<evidence type="ECO:0000313" key="3">
    <source>
        <dbReference type="Proteomes" id="UP000326924"/>
    </source>
</evidence>
<keyword evidence="1" id="KW-0732">Signal</keyword>